<organism evidence="2 3">
    <name type="scientific">Pseudomonas graminis</name>
    <dbReference type="NCBI Taxonomy" id="158627"/>
    <lineage>
        <taxon>Bacteria</taxon>
        <taxon>Pseudomonadati</taxon>
        <taxon>Pseudomonadota</taxon>
        <taxon>Gammaproteobacteria</taxon>
        <taxon>Pseudomonadales</taxon>
        <taxon>Pseudomonadaceae</taxon>
        <taxon>Pseudomonas</taxon>
    </lineage>
</organism>
<dbReference type="PROSITE" id="PS51257">
    <property type="entry name" value="PROKAR_LIPOPROTEIN"/>
    <property type="match status" value="1"/>
</dbReference>
<feature type="chain" id="PRO_5027027257" description="DUF2931 family protein" evidence="1">
    <location>
        <begin position="19"/>
        <end position="212"/>
    </location>
</feature>
<name>A0A6M8MS18_9PSED</name>
<gene>
    <name evidence="2" type="ORF">FX982_04014</name>
</gene>
<evidence type="ECO:0000313" key="2">
    <source>
        <dbReference type="EMBL" id="QKF53022.1"/>
    </source>
</evidence>
<evidence type="ECO:0008006" key="4">
    <source>
        <dbReference type="Google" id="ProtNLM"/>
    </source>
</evidence>
<evidence type="ECO:0000256" key="1">
    <source>
        <dbReference type="SAM" id="SignalP"/>
    </source>
</evidence>
<evidence type="ECO:0000313" key="3">
    <source>
        <dbReference type="Proteomes" id="UP000501989"/>
    </source>
</evidence>
<dbReference type="InterPro" id="IPR021326">
    <property type="entry name" value="DUF2931"/>
</dbReference>
<dbReference type="Pfam" id="PF11153">
    <property type="entry name" value="DUF2931"/>
    <property type="match status" value="1"/>
</dbReference>
<feature type="signal peptide" evidence="1">
    <location>
        <begin position="1"/>
        <end position="18"/>
    </location>
</feature>
<accession>A0A6M8MS18</accession>
<dbReference type="EMBL" id="CP053746">
    <property type="protein sequence ID" value="QKF53022.1"/>
    <property type="molecule type" value="Genomic_DNA"/>
</dbReference>
<dbReference type="AlphaFoldDB" id="A0A6M8MS18"/>
<dbReference type="Proteomes" id="UP000501989">
    <property type="component" value="Chromosome"/>
</dbReference>
<protein>
    <recommendedName>
        <fullName evidence="4">DUF2931 family protein</fullName>
    </recommendedName>
</protein>
<sequence length="212" mass="23872">MRRMVCTVVLLVSLSACVNGSGFPPAPRLPYPAWYVGFAAPKHMEVWVETVDVLDKRGLAFFRVHGGVASYTGKVKGWHQGASEGKPINNVDLPDKLLLRWQSLAEPQTYKIKIQIPQWVREEMVRPERVLCPWNQQWKTDYREMITLGMAPGGIVKVWIGGSCLGFTEVGRYQAEVEPLGPYRGASKGKYIPLEPENKAYVDQHGIPYGSW</sequence>
<proteinExistence type="predicted"/>
<reference evidence="3" key="1">
    <citation type="submission" date="2019-12" db="EMBL/GenBank/DDBJ databases">
        <title>Endophytic bacteria associated with Panax ginseng seedlings.</title>
        <authorList>
            <person name="Park J.M."/>
            <person name="Shin R."/>
            <person name="Jo S.H."/>
        </authorList>
    </citation>
    <scope>NUCLEOTIDE SEQUENCE [LARGE SCALE GENOMIC DNA]</scope>
    <source>
        <strain evidence="3">PgKB30</strain>
    </source>
</reference>
<dbReference type="KEGG" id="pgg:FX982_04014"/>
<keyword evidence="1" id="KW-0732">Signal</keyword>
<keyword evidence="3" id="KW-1185">Reference proteome</keyword>